<feature type="compositionally biased region" description="Low complexity" evidence="1">
    <location>
        <begin position="45"/>
        <end position="61"/>
    </location>
</feature>
<evidence type="ECO:0000256" key="1">
    <source>
        <dbReference type="SAM" id="MobiDB-lite"/>
    </source>
</evidence>
<feature type="non-terminal residue" evidence="2">
    <location>
        <position position="428"/>
    </location>
</feature>
<proteinExistence type="predicted"/>
<feature type="region of interest" description="Disordered" evidence="1">
    <location>
        <begin position="1"/>
        <end position="428"/>
    </location>
</feature>
<reference evidence="3" key="1">
    <citation type="submission" date="2008-12" db="EMBL/GenBank/DDBJ databases">
        <title>Annotation of Streptomyces ghanaensis ATCC 14672.</title>
        <authorList>
            <consortium name="The Broad Institute Genome Sequencing Platform"/>
            <consortium name="Broad Institute Microbial Sequencing Center"/>
            <person name="Fischbach M."/>
            <person name="Ward D."/>
            <person name="Young S."/>
            <person name="Kodira C.D."/>
            <person name="Zeng Q."/>
            <person name="Koehrsen M."/>
            <person name="Godfrey P."/>
            <person name="Alvarado L."/>
            <person name="Berlin A.M."/>
            <person name="Borenstein D."/>
            <person name="Chen Z."/>
            <person name="Engels R."/>
            <person name="Freedman E."/>
            <person name="Gellesch M."/>
            <person name="Goldberg J."/>
            <person name="Griggs A."/>
            <person name="Gujja S."/>
            <person name="Heiman D.I."/>
            <person name="Hepburn T.A."/>
            <person name="Howarth C."/>
            <person name="Jen D."/>
            <person name="Larson L."/>
            <person name="Lewis B."/>
            <person name="Mehta T."/>
            <person name="Park D."/>
            <person name="Pearson M."/>
            <person name="Roberts A."/>
            <person name="Saif S."/>
            <person name="Shea T.D."/>
            <person name="Shenoy N."/>
            <person name="Sisk P."/>
            <person name="Stolte C."/>
            <person name="Sykes S.N."/>
            <person name="Walk T."/>
            <person name="White J."/>
            <person name="Yandava C."/>
            <person name="Straight P."/>
            <person name="Clardy J."/>
            <person name="Hung D."/>
            <person name="Kolter R."/>
            <person name="Mekalanos J."/>
            <person name="Walker S."/>
            <person name="Walsh C.T."/>
            <person name="Wieland B.L.C."/>
            <person name="Ilzarbe M."/>
            <person name="Galagan J."/>
            <person name="Nusbaum C."/>
            <person name="Birren B."/>
        </authorList>
    </citation>
    <scope>NUCLEOTIDE SEQUENCE [LARGE SCALE GENOMIC DNA]</scope>
    <source>
        <strain evidence="3">ATCC 14672 / DSM 40746 / JCM 4963 / KCTC 9882 / NRRL B-12104 / FH 1290</strain>
    </source>
</reference>
<gene>
    <name evidence="2" type="ORF">SSFG_07579</name>
</gene>
<accession>D5ZQA2</accession>
<feature type="compositionally biased region" description="Basic residues" evidence="1">
    <location>
        <begin position="204"/>
        <end position="214"/>
    </location>
</feature>
<evidence type="ECO:0000313" key="3">
    <source>
        <dbReference type="Proteomes" id="UP000003824"/>
    </source>
</evidence>
<sequence length="428" mass="47114">PGSRAGSGELSPGPRPAPTCSDCSLVPSGKTVPGGGNPQAAGRTGRPCPARADAAPAALRPLGRRRGPRRPACLRRRTPRRRRQRSRGRRERLPGEGPVLGRRAEAVHRHRGTHRKRPGRRVPRPGHRPGTGPDRPPALPARALLVRRSRTPSRGRGPRGHPVRDQAPTGLGDARRRAGRRDHRVLGDRRRSLRPGPPAPRRPGGTRHRLRAGRRLLGAGEDQPRPHRCPRGHRRRPPARCGLAPSERRQRGERPALLRLGLDPHRHRQPPAPAHPPQPGPRRTRLLPVLVTHRSAPVGAGPRRRCPLERGGVLPGRQGPGRTRPLPGPQLDLLAPAHHARHACPGLPDRPRLRRGPRAARRYTPPRPQPRSHRVDRPGDPPPPRRRLRPSSRDRGQTAALVHLAPAPPGNSPTQSLPTTTRQRILWI</sequence>
<dbReference type="EMBL" id="DS999641">
    <property type="protein sequence ID" value="EFE72344.2"/>
    <property type="molecule type" value="Genomic_DNA"/>
</dbReference>
<feature type="compositionally biased region" description="Polar residues" evidence="1">
    <location>
        <begin position="412"/>
        <end position="428"/>
    </location>
</feature>
<name>D5ZQA2_STRV1</name>
<feature type="compositionally biased region" description="Basic and acidic residues" evidence="1">
    <location>
        <begin position="246"/>
        <end position="256"/>
    </location>
</feature>
<feature type="non-terminal residue" evidence="2">
    <location>
        <position position="1"/>
    </location>
</feature>
<feature type="compositionally biased region" description="Basic residues" evidence="1">
    <location>
        <begin position="145"/>
        <end position="161"/>
    </location>
</feature>
<dbReference type="AlphaFoldDB" id="D5ZQA2"/>
<feature type="compositionally biased region" description="Pro residues" evidence="1">
    <location>
        <begin position="270"/>
        <end position="280"/>
    </location>
</feature>
<dbReference type="Proteomes" id="UP000003824">
    <property type="component" value="Unassembled WGS sequence"/>
</dbReference>
<protein>
    <submittedName>
        <fullName evidence="2">Transposase IS4 family protein</fullName>
    </submittedName>
</protein>
<evidence type="ECO:0000313" key="2">
    <source>
        <dbReference type="EMBL" id="EFE72344.2"/>
    </source>
</evidence>
<feature type="compositionally biased region" description="Basic residues" evidence="1">
    <location>
        <begin position="108"/>
        <end position="127"/>
    </location>
</feature>
<feature type="compositionally biased region" description="Basic residues" evidence="1">
    <location>
        <begin position="62"/>
        <end position="90"/>
    </location>
</feature>
<feature type="compositionally biased region" description="Basic residues" evidence="1">
    <location>
        <begin position="226"/>
        <end position="238"/>
    </location>
</feature>
<feature type="compositionally biased region" description="Basic residues" evidence="1">
    <location>
        <begin position="352"/>
        <end position="361"/>
    </location>
</feature>
<organism evidence="2 3">
    <name type="scientific">Streptomyces viridosporus (strain ATCC 14672 / DSM 40746 / JCM 4963 / KCTC 9882 / NRRL B-12104 / FH 1290)</name>
    <name type="common">Streptomyces ghanaensis</name>
    <dbReference type="NCBI Taxonomy" id="566461"/>
    <lineage>
        <taxon>Bacteria</taxon>
        <taxon>Bacillati</taxon>
        <taxon>Actinomycetota</taxon>
        <taxon>Actinomycetes</taxon>
        <taxon>Kitasatosporales</taxon>
        <taxon>Streptomycetaceae</taxon>
        <taxon>Streptomyces</taxon>
    </lineage>
</organism>